<dbReference type="EMBL" id="JAAQTL010000001">
    <property type="protein sequence ID" value="NID13963.1"/>
    <property type="molecule type" value="Genomic_DNA"/>
</dbReference>
<accession>A0A7X5QRA3</accession>
<proteinExistence type="predicted"/>
<gene>
    <name evidence="1" type="ORF">HBF32_00570</name>
</gene>
<dbReference type="Proteomes" id="UP000518878">
    <property type="component" value="Unassembled WGS sequence"/>
</dbReference>
<comment type="caution">
    <text evidence="1">The sequence shown here is derived from an EMBL/GenBank/DDBJ whole genome shotgun (WGS) entry which is preliminary data.</text>
</comment>
<name>A0A7X5QRA3_9GAMM</name>
<evidence type="ECO:0000313" key="2">
    <source>
        <dbReference type="Proteomes" id="UP000518878"/>
    </source>
</evidence>
<dbReference type="AlphaFoldDB" id="A0A7X5QRA3"/>
<keyword evidence="2" id="KW-1185">Reference proteome</keyword>
<evidence type="ECO:0000313" key="1">
    <source>
        <dbReference type="EMBL" id="NID13963.1"/>
    </source>
</evidence>
<organism evidence="1 2">
    <name type="scientific">Luteibacter yeojuensis</name>
    <dbReference type="NCBI Taxonomy" id="345309"/>
    <lineage>
        <taxon>Bacteria</taxon>
        <taxon>Pseudomonadati</taxon>
        <taxon>Pseudomonadota</taxon>
        <taxon>Gammaproteobacteria</taxon>
        <taxon>Lysobacterales</taxon>
        <taxon>Rhodanobacteraceae</taxon>
        <taxon>Luteibacter</taxon>
    </lineage>
</organism>
<sequence length="172" mass="19076">MKQPDIKLNPNPRMRYEITMTVKGAPGSFDSIDGYADYKVSNPASVPLTPITGATVEPERHEPIEFKRVGDNVYKAEVYVDKFLDEDYFGQGVCRWSIVAVSAGLISGPITFSPSIFSKDIFASSSVTRYFANGSYTDRRMERIDIGADSPKAYKLPDDTFTVTLEAAEKLP</sequence>
<protein>
    <submittedName>
        <fullName evidence="1">Uncharacterized protein</fullName>
    </submittedName>
</protein>
<dbReference type="RefSeq" id="WP_166697703.1">
    <property type="nucleotide sequence ID" value="NZ_JAAQTL010000001.1"/>
</dbReference>
<reference evidence="1 2" key="1">
    <citation type="journal article" date="2006" name="Int. J. Syst. Evol. Microbiol.">
        <title>Dyella yeojuensis sp. nov., isolated from greenhouse soil in Korea.</title>
        <authorList>
            <person name="Kim B.Y."/>
            <person name="Weon H.Y."/>
            <person name="Lee K.H."/>
            <person name="Seok S.J."/>
            <person name="Kwon S.W."/>
            <person name="Go S.J."/>
            <person name="Stackebrandt E."/>
        </authorList>
    </citation>
    <scope>NUCLEOTIDE SEQUENCE [LARGE SCALE GENOMIC DNA]</scope>
    <source>
        <strain evidence="1 2">DSM 17673</strain>
    </source>
</reference>